<feature type="region of interest" description="Disordered" evidence="2">
    <location>
        <begin position="1"/>
        <end position="35"/>
    </location>
</feature>
<proteinExistence type="inferred from homology"/>
<comment type="similarity">
    <text evidence="1">Belongs to the bactofilin family.</text>
</comment>
<dbReference type="PANTHER" id="PTHR35024">
    <property type="entry name" value="HYPOTHETICAL CYTOSOLIC PROTEIN"/>
    <property type="match status" value="1"/>
</dbReference>
<evidence type="ECO:0000313" key="3">
    <source>
        <dbReference type="EMBL" id="HIX19692.1"/>
    </source>
</evidence>
<dbReference type="Proteomes" id="UP000823964">
    <property type="component" value="Unassembled WGS sequence"/>
</dbReference>
<evidence type="ECO:0000256" key="2">
    <source>
        <dbReference type="SAM" id="MobiDB-lite"/>
    </source>
</evidence>
<name>A0A9D1VB20_9BACT</name>
<reference evidence="3" key="1">
    <citation type="journal article" date="2021" name="PeerJ">
        <title>Extensive microbial diversity within the chicken gut microbiome revealed by metagenomics and culture.</title>
        <authorList>
            <person name="Gilroy R."/>
            <person name="Ravi A."/>
            <person name="Getino M."/>
            <person name="Pursley I."/>
            <person name="Horton D.L."/>
            <person name="Alikhan N.F."/>
            <person name="Baker D."/>
            <person name="Gharbi K."/>
            <person name="Hall N."/>
            <person name="Watson M."/>
            <person name="Adriaenssens E.M."/>
            <person name="Foster-Nyarko E."/>
            <person name="Jarju S."/>
            <person name="Secka A."/>
            <person name="Antonio M."/>
            <person name="Oren A."/>
            <person name="Chaudhuri R.R."/>
            <person name="La Ragione R."/>
            <person name="Hildebrand F."/>
            <person name="Pallen M.J."/>
        </authorList>
    </citation>
    <scope>NUCLEOTIDE SEQUENCE</scope>
    <source>
        <strain evidence="3">14975</strain>
    </source>
</reference>
<gene>
    <name evidence="3" type="ORF">H9862_03705</name>
</gene>
<comment type="caution">
    <text evidence="3">The sequence shown here is derived from an EMBL/GenBank/DDBJ whole genome shotgun (WGS) entry which is preliminary data.</text>
</comment>
<dbReference type="EMBL" id="DXFQ01000058">
    <property type="protein sequence ID" value="HIX19692.1"/>
    <property type="molecule type" value="Genomic_DNA"/>
</dbReference>
<reference evidence="3" key="2">
    <citation type="submission" date="2021-04" db="EMBL/GenBank/DDBJ databases">
        <authorList>
            <person name="Gilroy R."/>
        </authorList>
    </citation>
    <scope>NUCLEOTIDE SEQUENCE</scope>
    <source>
        <strain evidence="3">14975</strain>
    </source>
</reference>
<organism evidence="3 4">
    <name type="scientific">Candidatus Akkermansia intestinigallinarum</name>
    <dbReference type="NCBI Taxonomy" id="2838431"/>
    <lineage>
        <taxon>Bacteria</taxon>
        <taxon>Pseudomonadati</taxon>
        <taxon>Verrucomicrobiota</taxon>
        <taxon>Verrucomicrobiia</taxon>
        <taxon>Verrucomicrobiales</taxon>
        <taxon>Akkermansiaceae</taxon>
        <taxon>Akkermansia</taxon>
    </lineage>
</organism>
<protein>
    <submittedName>
        <fullName evidence="3">Polymer-forming cytoskeletal protein</fullName>
    </submittedName>
</protein>
<evidence type="ECO:0000313" key="4">
    <source>
        <dbReference type="Proteomes" id="UP000823964"/>
    </source>
</evidence>
<dbReference type="Pfam" id="PF04519">
    <property type="entry name" value="Bactofilin"/>
    <property type="match status" value="1"/>
</dbReference>
<sequence length="206" mass="21206">MAFNNFNHKRRPDAEQKTSPSLADTSIPADWGAPPVGVEPVSSGNDGLYGEPSPYVPAAADPLSSESTVVAARNVLNADVSVVGKLRFTDDLLVDGTVEGEISSDGILTVGKNATIQAGADNKVAIHTQSAIIHGRVTGDIVVTDRIELSSTAELVGDVSAARISIQEGAVFIGNCHVGSASVAATTPKKSSKTSALKEEQANLLS</sequence>
<dbReference type="AlphaFoldDB" id="A0A9D1VB20"/>
<accession>A0A9D1VB20</accession>
<dbReference type="PANTHER" id="PTHR35024:SF4">
    <property type="entry name" value="POLYMER-FORMING CYTOSKELETAL PROTEIN"/>
    <property type="match status" value="1"/>
</dbReference>
<dbReference type="InterPro" id="IPR007607">
    <property type="entry name" value="BacA/B"/>
</dbReference>
<evidence type="ECO:0000256" key="1">
    <source>
        <dbReference type="ARBA" id="ARBA00044755"/>
    </source>
</evidence>